<organism evidence="2 3">
    <name type="scientific">Mycolicibacterium goodii</name>
    <name type="common">Mycobacterium goodii</name>
    <dbReference type="NCBI Taxonomy" id="134601"/>
    <lineage>
        <taxon>Bacteria</taxon>
        <taxon>Bacillati</taxon>
        <taxon>Actinomycetota</taxon>
        <taxon>Actinomycetes</taxon>
        <taxon>Mycobacteriales</taxon>
        <taxon>Mycobacteriaceae</taxon>
        <taxon>Mycolicibacterium</taxon>
    </lineage>
</organism>
<keyword evidence="3" id="KW-1185">Reference proteome</keyword>
<accession>A0ABS6HQ67</accession>
<dbReference type="CDD" id="cd06587">
    <property type="entry name" value="VOC"/>
    <property type="match status" value="1"/>
</dbReference>
<dbReference type="PANTHER" id="PTHR35908:SF1">
    <property type="entry name" value="CONSERVED PROTEIN"/>
    <property type="match status" value="1"/>
</dbReference>
<feature type="domain" description="Glyoxalase-like" evidence="1">
    <location>
        <begin position="13"/>
        <end position="118"/>
    </location>
</feature>
<evidence type="ECO:0000259" key="1">
    <source>
        <dbReference type="Pfam" id="PF18029"/>
    </source>
</evidence>
<dbReference type="InterPro" id="IPR041581">
    <property type="entry name" value="Glyoxalase_6"/>
</dbReference>
<dbReference type="EMBL" id="JAHBOM010000013">
    <property type="protein sequence ID" value="MBU8824766.1"/>
    <property type="molecule type" value="Genomic_DNA"/>
</dbReference>
<comment type="caution">
    <text evidence="2">The sequence shown here is derived from an EMBL/GenBank/DDBJ whole genome shotgun (WGS) entry which is preliminary data.</text>
</comment>
<evidence type="ECO:0000313" key="3">
    <source>
        <dbReference type="Proteomes" id="UP000696413"/>
    </source>
</evidence>
<dbReference type="PANTHER" id="PTHR35908">
    <property type="entry name" value="HYPOTHETICAL FUSION PROTEIN"/>
    <property type="match status" value="1"/>
</dbReference>
<dbReference type="Proteomes" id="UP000696413">
    <property type="component" value="Unassembled WGS sequence"/>
</dbReference>
<dbReference type="SUPFAM" id="SSF54593">
    <property type="entry name" value="Glyoxalase/Bleomycin resistance protein/Dihydroxybiphenyl dioxygenase"/>
    <property type="match status" value="1"/>
</dbReference>
<protein>
    <submittedName>
        <fullName evidence="2">VOC family protein</fullName>
    </submittedName>
</protein>
<dbReference type="Gene3D" id="3.10.180.10">
    <property type="entry name" value="2,3-Dihydroxybiphenyl 1,2-Dioxygenase, domain 1"/>
    <property type="match status" value="1"/>
</dbReference>
<evidence type="ECO:0000313" key="2">
    <source>
        <dbReference type="EMBL" id="MBU8824766.1"/>
    </source>
</evidence>
<reference evidence="2 3" key="1">
    <citation type="submission" date="2021-05" db="EMBL/GenBank/DDBJ databases">
        <title>Draft Genome Sequences of Clinical Respiratory Isolates of Mycobacterium goodii Recovered in Ireland.</title>
        <authorList>
            <person name="Flanagan P.R."/>
            <person name="Mok S."/>
            <person name="Roycroft E."/>
            <person name="Rogers T.R."/>
            <person name="Fitzgibbon M."/>
        </authorList>
    </citation>
    <scope>NUCLEOTIDE SEQUENCE [LARGE SCALE GENOMIC DNA]</scope>
    <source>
        <strain evidence="2 3">14IE55</strain>
    </source>
</reference>
<proteinExistence type="predicted"/>
<dbReference type="InterPro" id="IPR029068">
    <property type="entry name" value="Glyas_Bleomycin-R_OHBP_Dase"/>
</dbReference>
<name>A0ABS6HQ67_MYCGD</name>
<dbReference type="Pfam" id="PF18029">
    <property type="entry name" value="Glyoxalase_6"/>
    <property type="match status" value="1"/>
</dbReference>
<gene>
    <name evidence="2" type="ORF">KL859_18070</name>
</gene>
<dbReference type="RefSeq" id="WP_214395243.1">
    <property type="nucleotide sequence ID" value="NZ_JAHBOL010000034.1"/>
</dbReference>
<sequence length="127" mass="13389">MSDNSTPTLQVSMVTFDCTDPEPLAAWWAGALDGQVTVAAAGEFVMVTVATGLRLGFQKVPDRTAGKNRLHLDLHSHDKNRDADRLIAAGAVELGRHAAGPDFGWIVLADPAGNVFCVAGAPYVMSV</sequence>